<protein>
    <recommendedName>
        <fullName evidence="4">Peroxisomal membrane protein PEX17</fullName>
    </recommendedName>
</protein>
<gene>
    <name evidence="2" type="ORF">TWF730_007648</name>
</gene>
<proteinExistence type="predicted"/>
<evidence type="ECO:0008006" key="4">
    <source>
        <dbReference type="Google" id="ProtNLM"/>
    </source>
</evidence>
<reference evidence="2 3" key="1">
    <citation type="submission" date="2019-10" db="EMBL/GenBank/DDBJ databases">
        <authorList>
            <person name="Palmer J.M."/>
        </authorList>
    </citation>
    <scope>NUCLEOTIDE SEQUENCE [LARGE SCALE GENOMIC DNA]</scope>
    <source>
        <strain evidence="2 3">TWF730</strain>
    </source>
</reference>
<evidence type="ECO:0000256" key="1">
    <source>
        <dbReference type="SAM" id="MobiDB-lite"/>
    </source>
</evidence>
<dbReference type="EMBL" id="JAVHNS010000004">
    <property type="protein sequence ID" value="KAK6358301.1"/>
    <property type="molecule type" value="Genomic_DNA"/>
</dbReference>
<feature type="region of interest" description="Disordered" evidence="1">
    <location>
        <begin position="570"/>
        <end position="591"/>
    </location>
</feature>
<dbReference type="Proteomes" id="UP001373714">
    <property type="component" value="Unassembled WGS sequence"/>
</dbReference>
<sequence length="677" mass="73981">MSTTNTNGSAHLLTSILQSLQSPAGRNTNIRTIVNNSAVTLSRLTNPLNVSLLTTQSLAAPAIWNNPSFSPLSASQAVFDIFRLSTLERARESNRALSLTEWIEAVVNGADARVPRWKHALVSSGILAAFETNDARLPFTTRTHLEAHLLEVVNFHFEFSTSGIETHACILAISNAYRLLSEDSRYMLNYPALTGAILPAMFLSPEGYQTGDFLRQIDRSIPLTKSSKLQTIPSFSLKEFLTHPFITHMGSLAKLAATSMDSSGETETINGALSVLATYSRSLVSIWRETALSTLPDDAVISQDPAQTNTGQLWHVMKASLFSAVVVLESVVRILLQSHQIARNNEVPTFAAQILCILRDFYFITHRTNPAAFGTYMFVYHACVDIVMSNPGQAESLAAQLAPIQAGSIPTHKTDILRDLYFLNTLEHLVLSCTPRFCTTIVTPSITPYLTCPSITSTLREPFESAHSLTLAMIGCPQLVESSYKLLPGYIESLFAAYPLFLSTRQFRLAIASLVKYTSPPTGLSGVQRELPEVILEMLSARISAADGRYPVKAYKPPQATPLVETATPDGTAPPPGVNINTDPQAQSQTAEEEFTERDACILAMLDSLPFMEEAVLGRWLDVAAGFVGETTRGDSREALRGRFWDVISGELDVGRSQLAIPWWSEGGREAVLGIAL</sequence>
<name>A0AAV9VAZ9_9PEZI</name>
<dbReference type="Pfam" id="PF26001">
    <property type="entry name" value="Pex8"/>
    <property type="match status" value="1"/>
</dbReference>
<dbReference type="AlphaFoldDB" id="A0AAV9VAZ9"/>
<dbReference type="PANTHER" id="PTHR39214">
    <property type="entry name" value="MICROBODY (PEROXISOME) BIOGENESIS PROTEIN PEROXIN 8 (EUROFUNG)"/>
    <property type="match status" value="1"/>
</dbReference>
<organism evidence="2 3">
    <name type="scientific">Orbilia blumenaviensis</name>
    <dbReference type="NCBI Taxonomy" id="1796055"/>
    <lineage>
        <taxon>Eukaryota</taxon>
        <taxon>Fungi</taxon>
        <taxon>Dikarya</taxon>
        <taxon>Ascomycota</taxon>
        <taxon>Pezizomycotina</taxon>
        <taxon>Orbiliomycetes</taxon>
        <taxon>Orbiliales</taxon>
        <taxon>Orbiliaceae</taxon>
        <taxon>Orbilia</taxon>
    </lineage>
</organism>
<keyword evidence="3" id="KW-1185">Reference proteome</keyword>
<evidence type="ECO:0000313" key="3">
    <source>
        <dbReference type="Proteomes" id="UP001373714"/>
    </source>
</evidence>
<feature type="compositionally biased region" description="Polar residues" evidence="1">
    <location>
        <begin position="579"/>
        <end position="590"/>
    </location>
</feature>
<dbReference type="PANTHER" id="PTHR39214:SF1">
    <property type="entry name" value="MICROBODY (PEROXISOME) BIOGENESIS PROTEIN PEROXIN 8 (EUROFUNG)"/>
    <property type="match status" value="1"/>
</dbReference>
<evidence type="ECO:0000313" key="2">
    <source>
        <dbReference type="EMBL" id="KAK6358301.1"/>
    </source>
</evidence>
<dbReference type="InterPro" id="IPR055334">
    <property type="entry name" value="PEX8-like"/>
</dbReference>
<accession>A0AAV9VAZ9</accession>
<comment type="caution">
    <text evidence="2">The sequence shown here is derived from an EMBL/GenBank/DDBJ whole genome shotgun (WGS) entry which is preliminary data.</text>
</comment>